<name>A0A227NDK1_9FLAO</name>
<gene>
    <name evidence="1" type="ORF">B0A64_24700</name>
</gene>
<comment type="caution">
    <text evidence="1">The sequence shown here is derived from an EMBL/GenBank/DDBJ whole genome shotgun (WGS) entry which is preliminary data.</text>
</comment>
<dbReference type="InterPro" id="IPR027417">
    <property type="entry name" value="P-loop_NTPase"/>
</dbReference>
<reference evidence="1 2" key="1">
    <citation type="submission" date="2016-11" db="EMBL/GenBank/DDBJ databases">
        <title>Whole genomes of Flavobacteriaceae.</title>
        <authorList>
            <person name="Stine C."/>
            <person name="Li C."/>
            <person name="Tadesse D."/>
        </authorList>
    </citation>
    <scope>NUCLEOTIDE SEQUENCE [LARGE SCALE GENOMIC DNA]</scope>
    <source>
        <strain evidence="1 2">DSM 24704</strain>
    </source>
</reference>
<dbReference type="SUPFAM" id="SSF52540">
    <property type="entry name" value="P-loop containing nucleoside triphosphate hydrolases"/>
    <property type="match status" value="1"/>
</dbReference>
<evidence type="ECO:0000313" key="2">
    <source>
        <dbReference type="Proteomes" id="UP000214684"/>
    </source>
</evidence>
<dbReference type="Proteomes" id="UP000214684">
    <property type="component" value="Unassembled WGS sequence"/>
</dbReference>
<dbReference type="Gene3D" id="3.40.50.300">
    <property type="entry name" value="P-loop containing nucleotide triphosphate hydrolases"/>
    <property type="match status" value="1"/>
</dbReference>
<keyword evidence="2" id="KW-1185">Reference proteome</keyword>
<proteinExistence type="predicted"/>
<dbReference type="EMBL" id="MUGS01000122">
    <property type="protein sequence ID" value="OXE95091.1"/>
    <property type="molecule type" value="Genomic_DNA"/>
</dbReference>
<evidence type="ECO:0008006" key="3">
    <source>
        <dbReference type="Google" id="ProtNLM"/>
    </source>
</evidence>
<protein>
    <recommendedName>
        <fullName evidence="3">NACHT domain-containing protein</fullName>
    </recommendedName>
</protein>
<accession>A0A227NDK1</accession>
<feature type="non-terminal residue" evidence="1">
    <location>
        <position position="1"/>
    </location>
</feature>
<dbReference type="AlphaFoldDB" id="A0A227NDK1"/>
<organism evidence="1 2">
    <name type="scientific">Flavobacterium araucananum</name>
    <dbReference type="NCBI Taxonomy" id="946678"/>
    <lineage>
        <taxon>Bacteria</taxon>
        <taxon>Pseudomonadati</taxon>
        <taxon>Bacteroidota</taxon>
        <taxon>Flavobacteriia</taxon>
        <taxon>Flavobacteriales</taxon>
        <taxon>Flavobacteriaceae</taxon>
        <taxon>Flavobacterium</taxon>
    </lineage>
</organism>
<sequence>TELWIINFFKKELLNAIKKENYKKKDFDEYIKSQLEKTKKQNSKFVSLILKELANQNETSKNGFIEDLITKNTTRMRILGQGGSGKTTTLEHLVYKDTLKWIETPLNSQIPVLVTLGNLTANESITESIAKKLNIGYEDVEELYKTNEIKIYLDGLNEIVENRESKKIKLQEIDSIIEDYPNLSIIITDRYEFDSYQNNMFNIPTFIIQKLSKNQIEEFVLKNCNNSQEQSNQVLKILNSKSNIQELLLRPLILTRAIEIIKIENDLPEKESQIIEKFLNILLRREKDEKKDPLLNVNNFKLLLSYAANEIYAKYKTNASVHEFSFSKMLNEASEKYGLEKFNAGYVSRIGYELEILSKNEELIQFYHQSYLEFFCSHYLKYEYK</sequence>
<dbReference type="RefSeq" id="WP_165769879.1">
    <property type="nucleotide sequence ID" value="NZ_MUGS01000122.1"/>
</dbReference>
<evidence type="ECO:0000313" key="1">
    <source>
        <dbReference type="EMBL" id="OXE95091.1"/>
    </source>
</evidence>